<organism evidence="2 3">
    <name type="scientific">Candidatus Nealsonbacteria bacterium RBG_13_37_56</name>
    <dbReference type="NCBI Taxonomy" id="1801661"/>
    <lineage>
        <taxon>Bacteria</taxon>
        <taxon>Candidatus Nealsoniibacteriota</taxon>
    </lineage>
</organism>
<dbReference type="AlphaFoldDB" id="A0A1G2DXG2"/>
<dbReference type="Proteomes" id="UP000178893">
    <property type="component" value="Unassembled WGS sequence"/>
</dbReference>
<dbReference type="InterPro" id="IPR028098">
    <property type="entry name" value="Glyco_trans_4-like_N"/>
</dbReference>
<gene>
    <name evidence="2" type="ORF">A2V72_01355</name>
</gene>
<comment type="caution">
    <text evidence="2">The sequence shown here is derived from an EMBL/GenBank/DDBJ whole genome shotgun (WGS) entry which is preliminary data.</text>
</comment>
<protein>
    <recommendedName>
        <fullName evidence="1">Glycosyltransferase subfamily 4-like N-terminal domain-containing protein</fullName>
    </recommendedName>
</protein>
<dbReference type="Gene3D" id="3.40.50.2000">
    <property type="entry name" value="Glycogen Phosphorylase B"/>
    <property type="match status" value="2"/>
</dbReference>
<evidence type="ECO:0000313" key="2">
    <source>
        <dbReference type="EMBL" id="OGZ18266.1"/>
    </source>
</evidence>
<evidence type="ECO:0000313" key="3">
    <source>
        <dbReference type="Proteomes" id="UP000178893"/>
    </source>
</evidence>
<reference evidence="2 3" key="1">
    <citation type="journal article" date="2016" name="Nat. Commun.">
        <title>Thousands of microbial genomes shed light on interconnected biogeochemical processes in an aquifer system.</title>
        <authorList>
            <person name="Anantharaman K."/>
            <person name="Brown C.T."/>
            <person name="Hug L.A."/>
            <person name="Sharon I."/>
            <person name="Castelle C.J."/>
            <person name="Probst A.J."/>
            <person name="Thomas B.C."/>
            <person name="Singh A."/>
            <person name="Wilkins M.J."/>
            <person name="Karaoz U."/>
            <person name="Brodie E.L."/>
            <person name="Williams K.H."/>
            <person name="Hubbard S.S."/>
            <person name="Banfield J.F."/>
        </authorList>
    </citation>
    <scope>NUCLEOTIDE SEQUENCE [LARGE SCALE GENOMIC DNA]</scope>
</reference>
<evidence type="ECO:0000259" key="1">
    <source>
        <dbReference type="Pfam" id="PF13477"/>
    </source>
</evidence>
<feature type="domain" description="Glycosyltransferase subfamily 4-like N-terminal" evidence="1">
    <location>
        <begin position="58"/>
        <end position="156"/>
    </location>
</feature>
<name>A0A1G2DXG2_9BACT</name>
<accession>A0A1G2DXG2</accession>
<dbReference type="EMBL" id="MHLW01000007">
    <property type="protein sequence ID" value="OGZ18266.1"/>
    <property type="molecule type" value="Genomic_DNA"/>
</dbReference>
<proteinExistence type="predicted"/>
<dbReference type="SUPFAM" id="SSF53756">
    <property type="entry name" value="UDP-Glycosyltransferase/glycogen phosphorylase"/>
    <property type="match status" value="1"/>
</dbReference>
<dbReference type="Pfam" id="PF13477">
    <property type="entry name" value="Glyco_trans_4_2"/>
    <property type="match status" value="1"/>
</dbReference>
<sequence length="378" mass="43205">MKICLISKYPPIEGGIAAKTFWLAKGLGEKGNLIHIVTNAGCVEKEYFINDDSLTTPTNISVHSVIPDIPWHIPYSELYIARLLDQALEVISKYPIDIIDATYLIPYGIVGYLASKISGIPYIVRHGGSDLAKFWQKGIFETLLKNVIQNAAVVVSDDKNKELFKSLTAKVSVLPRYIPDEEYFKPFYTSHKIPVFAYIGKLNYYWKDKSLDRIVDIFSGIEQNHKLIFIGQGKGFDNFLRYINDHNLKTFELRKFVHPENMPALLSNVDYLLYFVQNNPIKDFSNIVCESLWSGTPLITDKTMVMDEYTEYTEVSAGNKPIVLDLDETETAQIDISKIISSWQGPFRYNNKIKYNFSDYIDANLKIYRAACLEKKAL</sequence>